<feature type="region of interest" description="Disordered" evidence="1">
    <location>
        <begin position="233"/>
        <end position="285"/>
    </location>
</feature>
<accession>A0ABQ9H511</accession>
<comment type="caution">
    <text evidence="2">The sequence shown here is derived from an EMBL/GenBank/DDBJ whole genome shotgun (WGS) entry which is preliminary data.</text>
</comment>
<feature type="compositionally biased region" description="Basic and acidic residues" evidence="1">
    <location>
        <begin position="253"/>
        <end position="262"/>
    </location>
</feature>
<evidence type="ECO:0000313" key="3">
    <source>
        <dbReference type="Proteomes" id="UP001159363"/>
    </source>
</evidence>
<reference evidence="2 3" key="1">
    <citation type="submission" date="2023-02" db="EMBL/GenBank/DDBJ databases">
        <title>LHISI_Scaffold_Assembly.</title>
        <authorList>
            <person name="Stuart O.P."/>
            <person name="Cleave R."/>
            <person name="Magrath M.J.L."/>
            <person name="Mikheyev A.S."/>
        </authorList>
    </citation>
    <scope>NUCLEOTIDE SEQUENCE [LARGE SCALE GENOMIC DNA]</scope>
    <source>
        <strain evidence="2">Daus_M_001</strain>
        <tissue evidence="2">Leg muscle</tissue>
    </source>
</reference>
<sequence>MINSSDWAACLEDGDVIEEIPEKTRRPAASSGTIPTCENPVTRPGIEPGSPWWEASVLIAQPPQPLVSYFAKLFNENYRAIAISTSIHHPQLPIISLLAAQSPIPYSLLIPSPLLAKGATRGNCWRGSVTPPALLQPQRQTAAPRNIRPPAWSAISSCIFKLSATVVLTDSAALKHAATDIAKVSGVALKVSNCSPYPRPGAHPSCHVMCTWWPCCGASPAYVSTSLGRERRGASEQQWLNERGPNPAATISPHEHLNEHPPRLPVTGSQEPEIRSTTKTATMQY</sequence>
<dbReference type="EMBL" id="JARBHB010000007">
    <property type="protein sequence ID" value="KAJ8879354.1"/>
    <property type="molecule type" value="Genomic_DNA"/>
</dbReference>
<name>A0ABQ9H511_9NEOP</name>
<protein>
    <submittedName>
        <fullName evidence="2">Uncharacterized protein</fullName>
    </submittedName>
</protein>
<evidence type="ECO:0000313" key="2">
    <source>
        <dbReference type="EMBL" id="KAJ8879354.1"/>
    </source>
</evidence>
<feature type="compositionally biased region" description="Polar residues" evidence="1">
    <location>
        <begin position="267"/>
        <end position="285"/>
    </location>
</feature>
<evidence type="ECO:0000256" key="1">
    <source>
        <dbReference type="SAM" id="MobiDB-lite"/>
    </source>
</evidence>
<keyword evidence="3" id="KW-1185">Reference proteome</keyword>
<gene>
    <name evidence="2" type="ORF">PR048_019962</name>
</gene>
<dbReference type="Proteomes" id="UP001159363">
    <property type="component" value="Chromosome 6"/>
</dbReference>
<proteinExistence type="predicted"/>
<organism evidence="2 3">
    <name type="scientific">Dryococelus australis</name>
    <dbReference type="NCBI Taxonomy" id="614101"/>
    <lineage>
        <taxon>Eukaryota</taxon>
        <taxon>Metazoa</taxon>
        <taxon>Ecdysozoa</taxon>
        <taxon>Arthropoda</taxon>
        <taxon>Hexapoda</taxon>
        <taxon>Insecta</taxon>
        <taxon>Pterygota</taxon>
        <taxon>Neoptera</taxon>
        <taxon>Polyneoptera</taxon>
        <taxon>Phasmatodea</taxon>
        <taxon>Verophasmatodea</taxon>
        <taxon>Anareolatae</taxon>
        <taxon>Phasmatidae</taxon>
        <taxon>Eurycanthinae</taxon>
        <taxon>Dryococelus</taxon>
    </lineage>
</organism>